<dbReference type="Gene3D" id="3.30.2010.10">
    <property type="entry name" value="Metalloproteases ('zincins'), catalytic domain"/>
    <property type="match status" value="1"/>
</dbReference>
<proteinExistence type="predicted"/>
<dbReference type="Proteomes" id="UP000886805">
    <property type="component" value="Unassembled WGS sequence"/>
</dbReference>
<organism evidence="2 3">
    <name type="scientific">Candidatus Anaerobutyricum stercoripullorum</name>
    <dbReference type="NCBI Taxonomy" id="2838456"/>
    <lineage>
        <taxon>Bacteria</taxon>
        <taxon>Bacillati</taxon>
        <taxon>Bacillota</taxon>
        <taxon>Clostridia</taxon>
        <taxon>Lachnospirales</taxon>
        <taxon>Lachnospiraceae</taxon>
        <taxon>Anaerobutyricum</taxon>
    </lineage>
</organism>
<comment type="caution">
    <text evidence="2">The sequence shown here is derived from an EMBL/GenBank/DDBJ whole genome shotgun (WGS) entry which is preliminary data.</text>
</comment>
<dbReference type="PANTHER" id="PTHR30399:SF1">
    <property type="entry name" value="UTP PYROPHOSPHATASE"/>
    <property type="match status" value="1"/>
</dbReference>
<feature type="non-terminal residue" evidence="2">
    <location>
        <position position="183"/>
    </location>
</feature>
<dbReference type="InterPro" id="IPR002725">
    <property type="entry name" value="YgjP-like_metallopeptidase"/>
</dbReference>
<protein>
    <submittedName>
        <fullName evidence="2">M48 family metallopeptidase</fullName>
    </submittedName>
</protein>
<gene>
    <name evidence="2" type="ORF">H9849_05905</name>
</gene>
<reference evidence="2" key="1">
    <citation type="journal article" date="2021" name="PeerJ">
        <title>Extensive microbial diversity within the chicken gut microbiome revealed by metagenomics and culture.</title>
        <authorList>
            <person name="Gilroy R."/>
            <person name="Ravi A."/>
            <person name="Getino M."/>
            <person name="Pursley I."/>
            <person name="Horton D.L."/>
            <person name="Alikhan N.F."/>
            <person name="Baker D."/>
            <person name="Gharbi K."/>
            <person name="Hall N."/>
            <person name="Watson M."/>
            <person name="Adriaenssens E.M."/>
            <person name="Foster-Nyarko E."/>
            <person name="Jarju S."/>
            <person name="Secka A."/>
            <person name="Antonio M."/>
            <person name="Oren A."/>
            <person name="Chaudhuri R.R."/>
            <person name="La Ragione R."/>
            <person name="Hildebrand F."/>
            <person name="Pallen M.J."/>
        </authorList>
    </citation>
    <scope>NUCLEOTIDE SEQUENCE</scope>
    <source>
        <strain evidence="2">ChiSxjej3B15-1167</strain>
    </source>
</reference>
<sequence length="183" mass="21962">MLREYILHYNEKETDGEEENVPIQIIRSSRKTIGLQVKENGEVLARIPVRLSERELKEFLEQHRNWVWEKVKKAEQKAVVQKTTGAVPVQELTKEEIEEIKKKFVRRVEYYSQKMGVTVGRITIRNQRTRWGSCSTKGNVNFNYQLYYLPDELLDYVVVHELAHRRHMNHSPEFWKEVEKYFP</sequence>
<dbReference type="AlphaFoldDB" id="A0A9D2BDY7"/>
<evidence type="ECO:0000313" key="3">
    <source>
        <dbReference type="Proteomes" id="UP000886805"/>
    </source>
</evidence>
<feature type="domain" description="YgjP-like metallopeptidase" evidence="1">
    <location>
        <begin position="94"/>
        <end position="183"/>
    </location>
</feature>
<reference evidence="2" key="2">
    <citation type="submission" date="2021-04" db="EMBL/GenBank/DDBJ databases">
        <authorList>
            <person name="Gilroy R."/>
        </authorList>
    </citation>
    <scope>NUCLEOTIDE SEQUENCE</scope>
    <source>
        <strain evidence="2">ChiSxjej3B15-1167</strain>
    </source>
</reference>
<dbReference type="PANTHER" id="PTHR30399">
    <property type="entry name" value="UNCHARACTERIZED PROTEIN YGJP"/>
    <property type="match status" value="1"/>
</dbReference>
<feature type="domain" description="YgjP-like metallopeptidase" evidence="1">
    <location>
        <begin position="31"/>
        <end position="79"/>
    </location>
</feature>
<evidence type="ECO:0000259" key="1">
    <source>
        <dbReference type="Pfam" id="PF01863"/>
    </source>
</evidence>
<dbReference type="EMBL" id="DXEQ01000169">
    <property type="protein sequence ID" value="HIX72538.1"/>
    <property type="molecule type" value="Genomic_DNA"/>
</dbReference>
<name>A0A9D2BDY7_9FIRM</name>
<dbReference type="CDD" id="cd07344">
    <property type="entry name" value="M48_yhfN_like"/>
    <property type="match status" value="1"/>
</dbReference>
<dbReference type="InterPro" id="IPR053136">
    <property type="entry name" value="UTP_pyrophosphatase-like"/>
</dbReference>
<accession>A0A9D2BDY7</accession>
<evidence type="ECO:0000313" key="2">
    <source>
        <dbReference type="EMBL" id="HIX72538.1"/>
    </source>
</evidence>
<dbReference type="Pfam" id="PF01863">
    <property type="entry name" value="YgjP-like"/>
    <property type="match status" value="2"/>
</dbReference>